<evidence type="ECO:0000256" key="6">
    <source>
        <dbReference type="SAM" id="Phobius"/>
    </source>
</evidence>
<feature type="compositionally biased region" description="Polar residues" evidence="5">
    <location>
        <begin position="64"/>
        <end position="81"/>
    </location>
</feature>
<evidence type="ECO:0000256" key="3">
    <source>
        <dbReference type="ARBA" id="ARBA00022729"/>
    </source>
</evidence>
<comment type="caution">
    <text evidence="8">The sequence shown here is derived from an EMBL/GenBank/DDBJ whole genome shotgun (WGS) entry which is preliminary data.</text>
</comment>
<evidence type="ECO:0000313" key="8">
    <source>
        <dbReference type="EMBL" id="PKZ90144.1"/>
    </source>
</evidence>
<dbReference type="InterPro" id="IPR008454">
    <property type="entry name" value="Collagen-bd_Cna-like_B-typ_dom"/>
</dbReference>
<evidence type="ECO:0000259" key="7">
    <source>
        <dbReference type="PROSITE" id="PS50847"/>
    </source>
</evidence>
<dbReference type="AlphaFoldDB" id="A0AB36X0W9"/>
<dbReference type="Pfam" id="PF00746">
    <property type="entry name" value="Gram_pos_anchor"/>
    <property type="match status" value="1"/>
</dbReference>
<keyword evidence="6" id="KW-1133">Transmembrane helix</keyword>
<feature type="non-terminal residue" evidence="8">
    <location>
        <position position="1"/>
    </location>
</feature>
<feature type="region of interest" description="Disordered" evidence="5">
    <location>
        <begin position="50"/>
        <end position="101"/>
    </location>
</feature>
<dbReference type="Proteomes" id="UP000234740">
    <property type="component" value="Unassembled WGS sequence"/>
</dbReference>
<feature type="compositionally biased region" description="Low complexity" evidence="5">
    <location>
        <begin position="51"/>
        <end position="61"/>
    </location>
</feature>
<gene>
    <name evidence="8" type="ORF">CYJ86_09075</name>
</gene>
<dbReference type="EMBL" id="PKKC01000007">
    <property type="protein sequence ID" value="PKZ90144.1"/>
    <property type="molecule type" value="Genomic_DNA"/>
</dbReference>
<evidence type="ECO:0000256" key="1">
    <source>
        <dbReference type="ARBA" id="ARBA00022512"/>
    </source>
</evidence>
<keyword evidence="4" id="KW-0572">Peptidoglycan-anchor</keyword>
<keyword evidence="6" id="KW-0812">Transmembrane</keyword>
<keyword evidence="6" id="KW-0472">Membrane</keyword>
<keyword evidence="2" id="KW-0964">Secreted</keyword>
<feature type="domain" description="Gram-positive cocci surface proteins LPxTG" evidence="7">
    <location>
        <begin position="100"/>
        <end position="133"/>
    </location>
</feature>
<dbReference type="CDD" id="cd00222">
    <property type="entry name" value="CollagenBindB"/>
    <property type="match status" value="1"/>
</dbReference>
<dbReference type="InterPro" id="IPR019931">
    <property type="entry name" value="LPXTG_anchor"/>
</dbReference>
<evidence type="ECO:0000256" key="4">
    <source>
        <dbReference type="ARBA" id="ARBA00023088"/>
    </source>
</evidence>
<accession>A0AB36X0W9</accession>
<name>A0AB36X0W9_LACGS</name>
<dbReference type="NCBIfam" id="TIGR01167">
    <property type="entry name" value="LPXTG_anchor"/>
    <property type="match status" value="1"/>
</dbReference>
<evidence type="ECO:0000256" key="2">
    <source>
        <dbReference type="ARBA" id="ARBA00022525"/>
    </source>
</evidence>
<dbReference type="PROSITE" id="PS50847">
    <property type="entry name" value="GRAM_POS_ANCHORING"/>
    <property type="match status" value="1"/>
</dbReference>
<sequence>QVASKTVSASDNWQYSFDNLAAYANGQKITYTVTENAVAGYTSTIDGYNITNTHNPTTPKKPQVPNNPTTPKKPQVPNNENKVIPKAYTQGKTYDKTSRLPQTGDRSSIGMMFVGLVMLLLSLGLVVINRFTV</sequence>
<evidence type="ECO:0000256" key="5">
    <source>
        <dbReference type="SAM" id="MobiDB-lite"/>
    </source>
</evidence>
<keyword evidence="1" id="KW-0134">Cell wall</keyword>
<keyword evidence="3" id="KW-0732">Signal</keyword>
<protein>
    <submittedName>
        <fullName evidence="8">Cna B-type domain-containing protein</fullName>
    </submittedName>
</protein>
<feature type="transmembrane region" description="Helical" evidence="6">
    <location>
        <begin position="109"/>
        <end position="128"/>
    </location>
</feature>
<dbReference type="Pfam" id="PF05738">
    <property type="entry name" value="Cna_B"/>
    <property type="match status" value="1"/>
</dbReference>
<organism evidence="8 9">
    <name type="scientific">Lactobacillus gasseri</name>
    <dbReference type="NCBI Taxonomy" id="1596"/>
    <lineage>
        <taxon>Bacteria</taxon>
        <taxon>Bacillati</taxon>
        <taxon>Bacillota</taxon>
        <taxon>Bacilli</taxon>
        <taxon>Lactobacillales</taxon>
        <taxon>Lactobacillaceae</taxon>
        <taxon>Lactobacillus</taxon>
    </lineage>
</organism>
<dbReference type="Gene3D" id="2.60.40.1140">
    <property type="entry name" value="Collagen-binding surface protein Cna, B-type domain"/>
    <property type="match status" value="1"/>
</dbReference>
<proteinExistence type="predicted"/>
<dbReference type="RefSeq" id="WP_077410612.1">
    <property type="nucleotide sequence ID" value="NZ_MUJA01000005.1"/>
</dbReference>
<reference evidence="8 9" key="1">
    <citation type="submission" date="2017-12" db="EMBL/GenBank/DDBJ databases">
        <title>Phylogenetic diversity of female urinary microbiome.</title>
        <authorList>
            <person name="Thomas-White K."/>
            <person name="Wolfe A.J."/>
        </authorList>
    </citation>
    <scope>NUCLEOTIDE SEQUENCE [LARGE SCALE GENOMIC DNA]</scope>
    <source>
        <strain evidence="8 9">UMB0099</strain>
    </source>
</reference>
<evidence type="ECO:0000313" key="9">
    <source>
        <dbReference type="Proteomes" id="UP000234740"/>
    </source>
</evidence>
<dbReference type="SUPFAM" id="SSF49478">
    <property type="entry name" value="Cna protein B-type domain"/>
    <property type="match status" value="1"/>
</dbReference>